<evidence type="ECO:0000256" key="3">
    <source>
        <dbReference type="ARBA" id="ARBA00010108"/>
    </source>
</evidence>
<feature type="region of interest" description="Disordered" evidence="14">
    <location>
        <begin position="1"/>
        <end position="29"/>
    </location>
</feature>
<evidence type="ECO:0000313" key="16">
    <source>
        <dbReference type="EMBL" id="KAG9233194.1"/>
    </source>
</evidence>
<protein>
    <recommendedName>
        <fullName evidence="5">Riboflavin kinase</fullName>
        <ecNumber evidence="4">2.7.1.26</ecNumber>
    </recommendedName>
    <alternativeName>
        <fullName evidence="12">Flavin mononucleotide kinase 1</fullName>
    </alternativeName>
</protein>
<dbReference type="GO" id="GO:0009398">
    <property type="term" value="P:FMN biosynthetic process"/>
    <property type="evidence" value="ECO:0007669"/>
    <property type="project" value="TreeGrafter"/>
</dbReference>
<evidence type="ECO:0000256" key="8">
    <source>
        <dbReference type="ARBA" id="ARBA00022679"/>
    </source>
</evidence>
<dbReference type="PANTHER" id="PTHR22749">
    <property type="entry name" value="RIBOFLAVIN KINASE/FMN ADENYLYLTRANSFERASE"/>
    <property type="match status" value="1"/>
</dbReference>
<dbReference type="GO" id="GO:0009231">
    <property type="term" value="P:riboflavin biosynthetic process"/>
    <property type="evidence" value="ECO:0007669"/>
    <property type="project" value="InterPro"/>
</dbReference>
<keyword evidence="9" id="KW-0547">Nucleotide-binding</keyword>
<dbReference type="Pfam" id="PF01687">
    <property type="entry name" value="Flavokinase"/>
    <property type="match status" value="1"/>
</dbReference>
<evidence type="ECO:0000256" key="4">
    <source>
        <dbReference type="ARBA" id="ARBA00012105"/>
    </source>
</evidence>
<dbReference type="InterPro" id="IPR015865">
    <property type="entry name" value="Riboflavin_kinase_bac/euk"/>
</dbReference>
<keyword evidence="7" id="KW-0288">FMN</keyword>
<dbReference type="SUPFAM" id="SSF82114">
    <property type="entry name" value="Riboflavin kinase-like"/>
    <property type="match status" value="1"/>
</dbReference>
<feature type="domain" description="Riboflavin kinase" evidence="15">
    <location>
        <begin position="22"/>
        <end position="169"/>
    </location>
</feature>
<evidence type="ECO:0000256" key="9">
    <source>
        <dbReference type="ARBA" id="ARBA00022741"/>
    </source>
</evidence>
<comment type="pathway">
    <text evidence="2">Cofactor biosynthesis; FMN biosynthesis; FMN from riboflavin (ATP route): step 1/1.</text>
</comment>
<dbReference type="GO" id="GO:0005739">
    <property type="term" value="C:mitochondrion"/>
    <property type="evidence" value="ECO:0007669"/>
    <property type="project" value="TreeGrafter"/>
</dbReference>
<evidence type="ECO:0000256" key="10">
    <source>
        <dbReference type="ARBA" id="ARBA00022777"/>
    </source>
</evidence>
<name>A0A9P7YG87_9HELO</name>
<keyword evidence="11" id="KW-0067">ATP-binding</keyword>
<evidence type="ECO:0000256" key="12">
    <source>
        <dbReference type="ARBA" id="ARBA00029960"/>
    </source>
</evidence>
<evidence type="ECO:0000259" key="15">
    <source>
        <dbReference type="SMART" id="SM00904"/>
    </source>
</evidence>
<organism evidence="16 17">
    <name type="scientific">Amylocarpus encephaloides</name>
    <dbReference type="NCBI Taxonomy" id="45428"/>
    <lineage>
        <taxon>Eukaryota</taxon>
        <taxon>Fungi</taxon>
        <taxon>Dikarya</taxon>
        <taxon>Ascomycota</taxon>
        <taxon>Pezizomycotina</taxon>
        <taxon>Leotiomycetes</taxon>
        <taxon>Helotiales</taxon>
        <taxon>Helotiales incertae sedis</taxon>
        <taxon>Amylocarpus</taxon>
    </lineage>
</organism>
<dbReference type="EC" id="2.7.1.26" evidence="4"/>
<dbReference type="Gene3D" id="2.40.30.30">
    <property type="entry name" value="Riboflavin kinase-like"/>
    <property type="match status" value="1"/>
</dbReference>
<dbReference type="InterPro" id="IPR023468">
    <property type="entry name" value="Riboflavin_kinase"/>
</dbReference>
<keyword evidence="8" id="KW-0808">Transferase</keyword>
<sequence>MSESATLRAERPAIVGEESGPQPPFPRRMEGVVERGFDTISGVYFGWASLRLPSSNPDHSSPAQIPQHQLERLAKKSKFSPSDLATPPPTSSNWRVYPMVMSIGYNPFFANKERSAEVYIMNDFKEDFYGEYMRVSIAGYIRKELNYIDQESLINDINTDVDVALASLGRKNWGVGNDGEWLSGKGWTPELAKAAASKVADRAAEKAQADEAEAEKSTV</sequence>
<comment type="similarity">
    <text evidence="3">Belongs to the flavokinase family.</text>
</comment>
<evidence type="ECO:0000256" key="2">
    <source>
        <dbReference type="ARBA" id="ARBA00005201"/>
    </source>
</evidence>
<evidence type="ECO:0000256" key="11">
    <source>
        <dbReference type="ARBA" id="ARBA00022840"/>
    </source>
</evidence>
<dbReference type="PANTHER" id="PTHR22749:SF6">
    <property type="entry name" value="RIBOFLAVIN KINASE"/>
    <property type="match status" value="1"/>
</dbReference>
<dbReference type="SMART" id="SM00904">
    <property type="entry name" value="Flavokinase"/>
    <property type="match status" value="1"/>
</dbReference>
<accession>A0A9P7YG87</accession>
<evidence type="ECO:0000256" key="1">
    <source>
        <dbReference type="ARBA" id="ARBA00003572"/>
    </source>
</evidence>
<gene>
    <name evidence="16" type="ORF">BJ875DRAFT_535510</name>
</gene>
<dbReference type="EMBL" id="MU251511">
    <property type="protein sequence ID" value="KAG9233194.1"/>
    <property type="molecule type" value="Genomic_DNA"/>
</dbReference>
<dbReference type="GO" id="GO:0008531">
    <property type="term" value="F:riboflavin kinase activity"/>
    <property type="evidence" value="ECO:0007669"/>
    <property type="project" value="UniProtKB-EC"/>
</dbReference>
<evidence type="ECO:0000256" key="14">
    <source>
        <dbReference type="SAM" id="MobiDB-lite"/>
    </source>
</evidence>
<dbReference type="OrthoDB" id="276388at2759"/>
<evidence type="ECO:0000256" key="13">
    <source>
        <dbReference type="ARBA" id="ARBA00047880"/>
    </source>
</evidence>
<comment type="caution">
    <text evidence="16">The sequence shown here is derived from an EMBL/GenBank/DDBJ whole genome shotgun (WGS) entry which is preliminary data.</text>
</comment>
<comment type="catalytic activity">
    <reaction evidence="13">
        <text>riboflavin + ATP = FMN + ADP + H(+)</text>
        <dbReference type="Rhea" id="RHEA:14357"/>
        <dbReference type="ChEBI" id="CHEBI:15378"/>
        <dbReference type="ChEBI" id="CHEBI:30616"/>
        <dbReference type="ChEBI" id="CHEBI:57986"/>
        <dbReference type="ChEBI" id="CHEBI:58210"/>
        <dbReference type="ChEBI" id="CHEBI:456216"/>
        <dbReference type="EC" id="2.7.1.26"/>
    </reaction>
</comment>
<dbReference type="Proteomes" id="UP000824998">
    <property type="component" value="Unassembled WGS sequence"/>
</dbReference>
<keyword evidence="17" id="KW-1185">Reference proteome</keyword>
<proteinExistence type="inferred from homology"/>
<keyword evidence="6" id="KW-0285">Flavoprotein</keyword>
<evidence type="ECO:0000313" key="17">
    <source>
        <dbReference type="Proteomes" id="UP000824998"/>
    </source>
</evidence>
<keyword evidence="10 16" id="KW-0418">Kinase</keyword>
<reference evidence="16" key="1">
    <citation type="journal article" date="2021" name="IMA Fungus">
        <title>Genomic characterization of three marine fungi, including Emericellopsis atlantica sp. nov. with signatures of a generalist lifestyle and marine biomass degradation.</title>
        <authorList>
            <person name="Hagestad O.C."/>
            <person name="Hou L."/>
            <person name="Andersen J.H."/>
            <person name="Hansen E.H."/>
            <person name="Altermark B."/>
            <person name="Li C."/>
            <person name="Kuhnert E."/>
            <person name="Cox R.J."/>
            <person name="Crous P.W."/>
            <person name="Spatafora J.W."/>
            <person name="Lail K."/>
            <person name="Amirebrahimi M."/>
            <person name="Lipzen A."/>
            <person name="Pangilinan J."/>
            <person name="Andreopoulos W."/>
            <person name="Hayes R.D."/>
            <person name="Ng V."/>
            <person name="Grigoriev I.V."/>
            <person name="Jackson S.A."/>
            <person name="Sutton T.D.S."/>
            <person name="Dobson A.D.W."/>
            <person name="Rama T."/>
        </authorList>
    </citation>
    <scope>NUCLEOTIDE SEQUENCE</scope>
    <source>
        <strain evidence="16">TRa018bII</strain>
    </source>
</reference>
<dbReference type="InterPro" id="IPR023465">
    <property type="entry name" value="Riboflavin_kinase_dom_sf"/>
</dbReference>
<evidence type="ECO:0000256" key="7">
    <source>
        <dbReference type="ARBA" id="ARBA00022643"/>
    </source>
</evidence>
<evidence type="ECO:0000256" key="5">
    <source>
        <dbReference type="ARBA" id="ARBA00017394"/>
    </source>
</evidence>
<comment type="function">
    <text evidence="1">Catalyzes the phosphorylation of riboflavin (vitamin B2) to form flavin mononucleotide (FMN) coenzyme.</text>
</comment>
<evidence type="ECO:0000256" key="6">
    <source>
        <dbReference type="ARBA" id="ARBA00022630"/>
    </source>
</evidence>
<dbReference type="AlphaFoldDB" id="A0A9P7YG87"/>
<dbReference type="GO" id="GO:0005524">
    <property type="term" value="F:ATP binding"/>
    <property type="evidence" value="ECO:0007669"/>
    <property type="project" value="UniProtKB-KW"/>
</dbReference>